<name>A0ACB9ACM3_ARCLA</name>
<reference evidence="1 2" key="2">
    <citation type="journal article" date="2022" name="Mol. Ecol. Resour.">
        <title>The genomes of chicory, endive, great burdock and yacon provide insights into Asteraceae paleo-polyploidization history and plant inulin production.</title>
        <authorList>
            <person name="Fan W."/>
            <person name="Wang S."/>
            <person name="Wang H."/>
            <person name="Wang A."/>
            <person name="Jiang F."/>
            <person name="Liu H."/>
            <person name="Zhao H."/>
            <person name="Xu D."/>
            <person name="Zhang Y."/>
        </authorList>
    </citation>
    <scope>NUCLEOTIDE SEQUENCE [LARGE SCALE GENOMIC DNA]</scope>
    <source>
        <strain evidence="2">cv. Niubang</strain>
    </source>
</reference>
<reference evidence="2" key="1">
    <citation type="journal article" date="2022" name="Mol. Ecol. Resour.">
        <title>The genomes of chicory, endive, great burdock and yacon provide insights into Asteraceae palaeo-polyploidization history and plant inulin production.</title>
        <authorList>
            <person name="Fan W."/>
            <person name="Wang S."/>
            <person name="Wang H."/>
            <person name="Wang A."/>
            <person name="Jiang F."/>
            <person name="Liu H."/>
            <person name="Zhao H."/>
            <person name="Xu D."/>
            <person name="Zhang Y."/>
        </authorList>
    </citation>
    <scope>NUCLEOTIDE SEQUENCE [LARGE SCALE GENOMIC DNA]</scope>
    <source>
        <strain evidence="2">cv. Niubang</strain>
    </source>
</reference>
<sequence length="232" mass="26927">MSPAKSHQPLHNFSLSFLKWGQTNHVNTSNRCRRHISDTTTTAHRRLSPRTDSPASSDSDRNNHNKPPCSLKKNGQRKVDDNEDDDDGRGTNNGKLSDADGEVKPWKLRPRRGGECGGREEEEETKIMDLVVERRDRGRFICIDKIKTISKTKEEEQDRTETSRQSFSWAILDWDFCRFLSNLNAMIEIFLYKLMQFDLTSTYFEDETLGSFIMRPQFEVFAELGLGVWQFK</sequence>
<comment type="caution">
    <text evidence="1">The sequence shown here is derived from an EMBL/GenBank/DDBJ whole genome shotgun (WGS) entry which is preliminary data.</text>
</comment>
<accession>A0ACB9ACM3</accession>
<dbReference type="Proteomes" id="UP001055879">
    <property type="component" value="Linkage Group LG08"/>
</dbReference>
<protein>
    <submittedName>
        <fullName evidence="1">Uncharacterized protein</fullName>
    </submittedName>
</protein>
<organism evidence="1 2">
    <name type="scientific">Arctium lappa</name>
    <name type="common">Greater burdock</name>
    <name type="synonym">Lappa major</name>
    <dbReference type="NCBI Taxonomy" id="4217"/>
    <lineage>
        <taxon>Eukaryota</taxon>
        <taxon>Viridiplantae</taxon>
        <taxon>Streptophyta</taxon>
        <taxon>Embryophyta</taxon>
        <taxon>Tracheophyta</taxon>
        <taxon>Spermatophyta</taxon>
        <taxon>Magnoliopsida</taxon>
        <taxon>eudicotyledons</taxon>
        <taxon>Gunneridae</taxon>
        <taxon>Pentapetalae</taxon>
        <taxon>asterids</taxon>
        <taxon>campanulids</taxon>
        <taxon>Asterales</taxon>
        <taxon>Asteraceae</taxon>
        <taxon>Carduoideae</taxon>
        <taxon>Cardueae</taxon>
        <taxon>Arctiinae</taxon>
        <taxon>Arctium</taxon>
    </lineage>
</organism>
<keyword evidence="2" id="KW-1185">Reference proteome</keyword>
<gene>
    <name evidence="1" type="ORF">L6452_25838</name>
</gene>
<evidence type="ECO:0000313" key="2">
    <source>
        <dbReference type="Proteomes" id="UP001055879"/>
    </source>
</evidence>
<proteinExistence type="predicted"/>
<dbReference type="EMBL" id="CM042054">
    <property type="protein sequence ID" value="KAI3707379.1"/>
    <property type="molecule type" value="Genomic_DNA"/>
</dbReference>
<evidence type="ECO:0000313" key="1">
    <source>
        <dbReference type="EMBL" id="KAI3707379.1"/>
    </source>
</evidence>